<dbReference type="InterPro" id="IPR011989">
    <property type="entry name" value="ARM-like"/>
</dbReference>
<sequence length="321" mass="34559">MAEVAVVEALLFGDDGAKAAATEAVIHLTNKQRHKLADNGAIPPLISMLHNPPDFKSLESALFALLSLAYGSERNKIRIAKSGAIPLFLNLIRSQIHPLIDHAIAALLILSSCSSNKPSMATSGAIETLNQTLLQNNTTQVKLDIIVTLHNLSPYIPTFLSSSTSSSLIHLIHESEKSSKLVEKSMCLLEHLSSSSEIALKAISSTEIGIRAVVESVEEGSKQCKEYAVGILLMICESSRERYRGMILCEGAIPGLLQVSLDGTRKAKGSAKSLLRLLRDCESGGGGERLKNVVVEEVMVEIYRGGTEVGMVEEMIARLTT</sequence>
<dbReference type="PROSITE" id="PS50176">
    <property type="entry name" value="ARM_REPEAT"/>
    <property type="match status" value="2"/>
</dbReference>
<dbReference type="SUPFAM" id="SSF48371">
    <property type="entry name" value="ARM repeat"/>
    <property type="match status" value="1"/>
</dbReference>
<evidence type="ECO:0008006" key="6">
    <source>
        <dbReference type="Google" id="ProtNLM"/>
    </source>
</evidence>
<proteinExistence type="predicted"/>
<feature type="repeat" description="ARM" evidence="3">
    <location>
        <begin position="83"/>
        <end position="125"/>
    </location>
</feature>
<dbReference type="PANTHER" id="PTHR23315:SF120">
    <property type="entry name" value="ARM REPEAT SUPERFAMILY PROTEIN"/>
    <property type="match status" value="1"/>
</dbReference>
<dbReference type="SMART" id="SM00185">
    <property type="entry name" value="ARM"/>
    <property type="match status" value="3"/>
</dbReference>
<evidence type="ECO:0000256" key="1">
    <source>
        <dbReference type="ARBA" id="ARBA00022737"/>
    </source>
</evidence>
<keyword evidence="5" id="KW-1185">Reference proteome</keyword>
<gene>
    <name evidence="4" type="ORF">LSALG_LOCUS22920</name>
</gene>
<dbReference type="AlphaFoldDB" id="A0AA36E5U9"/>
<keyword evidence="1" id="KW-0677">Repeat</keyword>
<organism evidence="4 5">
    <name type="scientific">Lactuca saligna</name>
    <name type="common">Willowleaf lettuce</name>
    <dbReference type="NCBI Taxonomy" id="75948"/>
    <lineage>
        <taxon>Eukaryota</taxon>
        <taxon>Viridiplantae</taxon>
        <taxon>Streptophyta</taxon>
        <taxon>Embryophyta</taxon>
        <taxon>Tracheophyta</taxon>
        <taxon>Spermatophyta</taxon>
        <taxon>Magnoliopsida</taxon>
        <taxon>eudicotyledons</taxon>
        <taxon>Gunneridae</taxon>
        <taxon>Pentapetalae</taxon>
        <taxon>asterids</taxon>
        <taxon>campanulids</taxon>
        <taxon>Asterales</taxon>
        <taxon>Asteraceae</taxon>
        <taxon>Cichorioideae</taxon>
        <taxon>Cichorieae</taxon>
        <taxon>Lactucinae</taxon>
        <taxon>Lactuca</taxon>
    </lineage>
</organism>
<evidence type="ECO:0000256" key="2">
    <source>
        <dbReference type="ARBA" id="ARBA00022786"/>
    </source>
</evidence>
<dbReference type="InterPro" id="IPR016024">
    <property type="entry name" value="ARM-type_fold"/>
</dbReference>
<reference evidence="4" key="1">
    <citation type="submission" date="2023-04" db="EMBL/GenBank/DDBJ databases">
        <authorList>
            <person name="Vijverberg K."/>
            <person name="Xiong W."/>
            <person name="Schranz E."/>
        </authorList>
    </citation>
    <scope>NUCLEOTIDE SEQUENCE</scope>
</reference>
<feature type="repeat" description="ARM" evidence="3">
    <location>
        <begin position="40"/>
        <end position="83"/>
    </location>
</feature>
<keyword evidence="2" id="KW-0833">Ubl conjugation pathway</keyword>
<evidence type="ECO:0000313" key="5">
    <source>
        <dbReference type="Proteomes" id="UP001177003"/>
    </source>
</evidence>
<evidence type="ECO:0000256" key="3">
    <source>
        <dbReference type="PROSITE-ProRule" id="PRU00259"/>
    </source>
</evidence>
<dbReference type="Gene3D" id="1.25.10.10">
    <property type="entry name" value="Leucine-rich Repeat Variant"/>
    <property type="match status" value="1"/>
</dbReference>
<dbReference type="InterPro" id="IPR000225">
    <property type="entry name" value="Armadillo"/>
</dbReference>
<evidence type="ECO:0000313" key="4">
    <source>
        <dbReference type="EMBL" id="CAI9283317.1"/>
    </source>
</evidence>
<protein>
    <recommendedName>
        <fullName evidence="6">RING-type E3 ubiquitin transferase</fullName>
    </recommendedName>
</protein>
<name>A0AA36E5U9_LACSI</name>
<accession>A0AA36E5U9</accession>
<dbReference type="PANTHER" id="PTHR23315">
    <property type="entry name" value="U BOX DOMAIN-CONTAINING"/>
    <property type="match status" value="1"/>
</dbReference>
<dbReference type="Proteomes" id="UP001177003">
    <property type="component" value="Chromosome 4"/>
</dbReference>
<dbReference type="EMBL" id="OX465080">
    <property type="protein sequence ID" value="CAI9283317.1"/>
    <property type="molecule type" value="Genomic_DNA"/>
</dbReference>